<dbReference type="Gene3D" id="3.40.50.620">
    <property type="entry name" value="HUPs"/>
    <property type="match status" value="1"/>
</dbReference>
<dbReference type="InterPro" id="IPR051599">
    <property type="entry name" value="Cell_Envelope_Assoc"/>
</dbReference>
<evidence type="ECO:0000313" key="4">
    <source>
        <dbReference type="Proteomes" id="UP000054925"/>
    </source>
</evidence>
<accession>A0A158I5C3</accession>
<dbReference type="EMBL" id="FCOL02000010">
    <property type="protein sequence ID" value="SAL51764.1"/>
    <property type="molecule type" value="Genomic_DNA"/>
</dbReference>
<gene>
    <name evidence="3" type="ORF">AWB67_02346</name>
</gene>
<dbReference type="Proteomes" id="UP000054925">
    <property type="component" value="Unassembled WGS sequence"/>
</dbReference>
<dbReference type="AlphaFoldDB" id="A0A158I5C3"/>
<dbReference type="InterPro" id="IPR003848">
    <property type="entry name" value="DUF218"/>
</dbReference>
<keyword evidence="4" id="KW-1185">Reference proteome</keyword>
<evidence type="ECO:0000256" key="1">
    <source>
        <dbReference type="SAM" id="Phobius"/>
    </source>
</evidence>
<dbReference type="CDD" id="cd06259">
    <property type="entry name" value="YdcF-like"/>
    <property type="match status" value="1"/>
</dbReference>
<feature type="transmembrane region" description="Helical" evidence="1">
    <location>
        <begin position="40"/>
        <end position="62"/>
    </location>
</feature>
<evidence type="ECO:0000259" key="2">
    <source>
        <dbReference type="Pfam" id="PF02698"/>
    </source>
</evidence>
<organism evidence="3 4">
    <name type="scientific">Caballeronia terrestris</name>
    <dbReference type="NCBI Taxonomy" id="1226301"/>
    <lineage>
        <taxon>Bacteria</taxon>
        <taxon>Pseudomonadati</taxon>
        <taxon>Pseudomonadota</taxon>
        <taxon>Betaproteobacteria</taxon>
        <taxon>Burkholderiales</taxon>
        <taxon>Burkholderiaceae</taxon>
        <taxon>Caballeronia</taxon>
    </lineage>
</organism>
<sequence>MRRRCGLSRKLYVTPIKLVLFTLLLLFFALFVVWRRKRRVIAIVCFLLFWSLGAGWTSLPILEYVQHGFDQSIQPDFAPRTIIVLLGGGTDRDRESRLVPKRDSIQRIDATAELYRECRRTGAACRVIVSGGDPQHHGEAEADNYAPYLLARGVGAADLTLENRSLDTYQNARNVAALVRPERDETVIVVTSSYHMARVMLAFEAFGFAPQAFVSNVWTAKRTLFPSIDGFKTAEIAAHEAVGIMRFHAYRWLHLY</sequence>
<name>A0A158I5C3_9BURK</name>
<keyword evidence="1" id="KW-0812">Transmembrane</keyword>
<evidence type="ECO:0000313" key="3">
    <source>
        <dbReference type="EMBL" id="SAL51764.1"/>
    </source>
</evidence>
<feature type="transmembrane region" description="Helical" evidence="1">
    <location>
        <begin position="12"/>
        <end position="34"/>
    </location>
</feature>
<dbReference type="Pfam" id="PF02698">
    <property type="entry name" value="DUF218"/>
    <property type="match status" value="1"/>
</dbReference>
<dbReference type="InterPro" id="IPR014729">
    <property type="entry name" value="Rossmann-like_a/b/a_fold"/>
</dbReference>
<proteinExistence type="predicted"/>
<dbReference type="GO" id="GO:0005886">
    <property type="term" value="C:plasma membrane"/>
    <property type="evidence" value="ECO:0007669"/>
    <property type="project" value="TreeGrafter"/>
</dbReference>
<keyword evidence="1" id="KW-1133">Transmembrane helix</keyword>
<protein>
    <recommendedName>
        <fullName evidence="2">DUF218 domain-containing protein</fullName>
    </recommendedName>
</protein>
<feature type="domain" description="DUF218" evidence="2">
    <location>
        <begin position="82"/>
        <end position="243"/>
    </location>
</feature>
<reference evidence="3" key="1">
    <citation type="submission" date="2016-01" db="EMBL/GenBank/DDBJ databases">
        <authorList>
            <person name="Peeters C."/>
        </authorList>
    </citation>
    <scope>NUCLEOTIDE SEQUENCE [LARGE SCALE GENOMIC DNA]</scope>
    <source>
        <strain evidence="3">LMG 22937</strain>
    </source>
</reference>
<keyword evidence="1" id="KW-0472">Membrane</keyword>
<dbReference type="PANTHER" id="PTHR30336">
    <property type="entry name" value="INNER MEMBRANE PROTEIN, PROBABLE PERMEASE"/>
    <property type="match status" value="1"/>
</dbReference>
<comment type="caution">
    <text evidence="3">The sequence shown here is derived from an EMBL/GenBank/DDBJ whole genome shotgun (WGS) entry which is preliminary data.</text>
</comment>
<dbReference type="PANTHER" id="PTHR30336:SF20">
    <property type="entry name" value="DUF218 DOMAIN-CONTAINING PROTEIN"/>
    <property type="match status" value="1"/>
</dbReference>